<dbReference type="PANTHER" id="PTHR43472">
    <property type="entry name" value="PHOSPHORIBOSYLAMINE--GLYCINE LIGASE"/>
    <property type="match status" value="1"/>
</dbReference>
<evidence type="ECO:0000256" key="7">
    <source>
        <dbReference type="ARBA" id="ARBA00022755"/>
    </source>
</evidence>
<dbReference type="SUPFAM" id="SSF52440">
    <property type="entry name" value="PreATP-grasp domain"/>
    <property type="match status" value="1"/>
</dbReference>
<evidence type="ECO:0000313" key="15">
    <source>
        <dbReference type="EMBL" id="CEF53963.1"/>
    </source>
</evidence>
<dbReference type="SUPFAM" id="SSF51246">
    <property type="entry name" value="Rudiment single hybrid motif"/>
    <property type="match status" value="1"/>
</dbReference>
<evidence type="ECO:0000259" key="14">
    <source>
        <dbReference type="PROSITE" id="PS50975"/>
    </source>
</evidence>
<comment type="similarity">
    <text evidence="9 12">Belongs to the GARS family.</text>
</comment>
<dbReference type="GO" id="GO:0005524">
    <property type="term" value="F:ATP binding"/>
    <property type="evidence" value="ECO:0007669"/>
    <property type="project" value="UniProtKB-UniRule"/>
</dbReference>
<evidence type="ECO:0000256" key="1">
    <source>
        <dbReference type="ARBA" id="ARBA00001936"/>
    </source>
</evidence>
<dbReference type="GO" id="GO:0009113">
    <property type="term" value="P:purine nucleobase biosynthetic process"/>
    <property type="evidence" value="ECO:0007669"/>
    <property type="project" value="InterPro"/>
</dbReference>
<dbReference type="InterPro" id="IPR016185">
    <property type="entry name" value="PreATP-grasp_dom_sf"/>
</dbReference>
<evidence type="ECO:0000256" key="9">
    <source>
        <dbReference type="ARBA" id="ARBA00038345"/>
    </source>
</evidence>
<dbReference type="Gene3D" id="3.30.1490.20">
    <property type="entry name" value="ATP-grasp fold, A domain"/>
    <property type="match status" value="1"/>
</dbReference>
<sequence>MNSVISPRTRTRLNEPSSVRRIAPEISETVYSGTLPPERGAAPNSSCIRITYATDARPERADMNSRRKELRVLLVGSGGREHALAETLAKSPALSALFIAPGNPGTARCGVNVPIGAQDVAALVTFAREQKIDLVVPGPEAPLVAGLADACAQAGLPCAGPTQAAAQLEGSKTFTKEICDAAGIPTAAWERFTDAASAIAYVRRKGAPIVVKADGLAAGKGVVVAASVPEAEAAITDMMTGGALGDAGRSVVIEDCLVGEEVSLFAFCAGETACLIGAAQDHKRIGDGDTGPNTGGMGAVSPPKGFGRAEQEAALDLLVRPMLREMARRGTPFRGVIFAGLMLTDKGPSLIEYNVRFGDPEAEALLPRLTSDLLPALKALAEDRLDTAPITFSNQASVCVVMAARGYPSAPEKGAVIHGVDTANALDGVRVFQAGTTQNMAGELVVSGGRVLAVCALADTVQEAQKRAYAGVKAITWDGAVWRTDIGNRAL</sequence>
<dbReference type="PATRIC" id="fig|431306.5.peg.482"/>
<evidence type="ECO:0000256" key="8">
    <source>
        <dbReference type="ARBA" id="ARBA00022840"/>
    </source>
</evidence>
<dbReference type="SMART" id="SM01210">
    <property type="entry name" value="GARS_C"/>
    <property type="match status" value="1"/>
</dbReference>
<dbReference type="HAMAP" id="MF_00138">
    <property type="entry name" value="GARS"/>
    <property type="match status" value="1"/>
</dbReference>
<gene>
    <name evidence="12 15" type="primary">purD</name>
    <name evidence="15" type="ORF">AGA_506</name>
</gene>
<dbReference type="GO" id="GO:0046872">
    <property type="term" value="F:metal ion binding"/>
    <property type="evidence" value="ECO:0007669"/>
    <property type="project" value="InterPro"/>
</dbReference>
<dbReference type="Gene3D" id="3.40.50.20">
    <property type="match status" value="1"/>
</dbReference>
<dbReference type="InterPro" id="IPR020559">
    <property type="entry name" value="PRibGlycinamide_synth_CS"/>
</dbReference>
<dbReference type="PROSITE" id="PS50975">
    <property type="entry name" value="ATP_GRASP"/>
    <property type="match status" value="1"/>
</dbReference>
<feature type="domain" description="ATP-grasp" evidence="14">
    <location>
        <begin position="176"/>
        <end position="382"/>
    </location>
</feature>
<comment type="cofactor">
    <cofactor evidence="2">
        <name>Mg(2+)</name>
        <dbReference type="ChEBI" id="CHEBI:18420"/>
    </cofactor>
</comment>
<dbReference type="Pfam" id="PF02843">
    <property type="entry name" value="GARS_C"/>
    <property type="match status" value="1"/>
</dbReference>
<dbReference type="FunFam" id="3.90.600.10:FF:000001">
    <property type="entry name" value="Trifunctional purine biosynthetic protein adenosine-3"/>
    <property type="match status" value="1"/>
</dbReference>
<dbReference type="GO" id="GO:0006189">
    <property type="term" value="P:'de novo' IMP biosynthetic process"/>
    <property type="evidence" value="ECO:0007669"/>
    <property type="project" value="UniProtKB-UniRule"/>
</dbReference>
<evidence type="ECO:0000256" key="3">
    <source>
        <dbReference type="ARBA" id="ARBA00005174"/>
    </source>
</evidence>
<name>A0A0U5F0T4_9PROT</name>
<evidence type="ECO:0000256" key="5">
    <source>
        <dbReference type="ARBA" id="ARBA00022598"/>
    </source>
</evidence>
<evidence type="ECO:0000256" key="4">
    <source>
        <dbReference type="ARBA" id="ARBA00013255"/>
    </source>
</evidence>
<dbReference type="InterPro" id="IPR037123">
    <property type="entry name" value="PRibGlycinamide_synth_C_sf"/>
</dbReference>
<comment type="pathway">
    <text evidence="3 12">Purine metabolism; IMP biosynthesis via de novo pathway; N(1)-(5-phospho-D-ribosyl)glycinamide from 5-phospho-alpha-D-ribose 1-diphosphate: step 2/2.</text>
</comment>
<dbReference type="InterPro" id="IPR000115">
    <property type="entry name" value="PRibGlycinamide_synth"/>
</dbReference>
<keyword evidence="5 12" id="KW-0436">Ligase</keyword>
<dbReference type="Pfam" id="PF01071">
    <property type="entry name" value="GARS_A"/>
    <property type="match status" value="1"/>
</dbReference>
<reference evidence="16" key="1">
    <citation type="submission" date="2014-09" db="EMBL/GenBank/DDBJ databases">
        <authorList>
            <person name="Illeghems K.G."/>
        </authorList>
    </citation>
    <scope>NUCLEOTIDE SEQUENCE [LARGE SCALE GENOMIC DNA]</scope>
    <source>
        <strain evidence="16">LMG 23848T</strain>
    </source>
</reference>
<dbReference type="SMART" id="SM01209">
    <property type="entry name" value="GARS_A"/>
    <property type="match status" value="1"/>
</dbReference>
<dbReference type="InterPro" id="IPR011761">
    <property type="entry name" value="ATP-grasp"/>
</dbReference>
<proteinExistence type="inferred from homology"/>
<organism evidence="15 16">
    <name type="scientific">Acetobacter ghanensis</name>
    <dbReference type="NCBI Taxonomy" id="431306"/>
    <lineage>
        <taxon>Bacteria</taxon>
        <taxon>Pseudomonadati</taxon>
        <taxon>Pseudomonadota</taxon>
        <taxon>Alphaproteobacteria</taxon>
        <taxon>Acetobacterales</taxon>
        <taxon>Acetobacteraceae</taxon>
        <taxon>Acetobacter</taxon>
    </lineage>
</organism>
<dbReference type="SUPFAM" id="SSF56059">
    <property type="entry name" value="Glutathione synthetase ATP-binding domain-like"/>
    <property type="match status" value="1"/>
</dbReference>
<evidence type="ECO:0000256" key="12">
    <source>
        <dbReference type="HAMAP-Rule" id="MF_00138"/>
    </source>
</evidence>
<dbReference type="EC" id="6.3.4.13" evidence="4 12"/>
<dbReference type="Proteomes" id="UP000068250">
    <property type="component" value="Chromosome I"/>
</dbReference>
<dbReference type="InterPro" id="IPR020560">
    <property type="entry name" value="PRibGlycinamide_synth_C-dom"/>
</dbReference>
<dbReference type="FunFam" id="3.30.1490.20:FF:000006">
    <property type="entry name" value="phosphoribosylamine--glycine ligase, chloroplastic-like"/>
    <property type="match status" value="1"/>
</dbReference>
<dbReference type="PANTHER" id="PTHR43472:SF1">
    <property type="entry name" value="PHOSPHORIBOSYLAMINE--GLYCINE LIGASE, CHLOROPLASTIC"/>
    <property type="match status" value="1"/>
</dbReference>
<dbReference type="InterPro" id="IPR013815">
    <property type="entry name" value="ATP_grasp_subdomain_1"/>
</dbReference>
<evidence type="ECO:0000256" key="6">
    <source>
        <dbReference type="ARBA" id="ARBA00022741"/>
    </source>
</evidence>
<dbReference type="Pfam" id="PF02844">
    <property type="entry name" value="GARS_N"/>
    <property type="match status" value="1"/>
</dbReference>
<keyword evidence="8 13" id="KW-0067">ATP-binding</keyword>
<dbReference type="InterPro" id="IPR020561">
    <property type="entry name" value="PRibGlycinamid_synth_ATP-grasp"/>
</dbReference>
<dbReference type="UniPathway" id="UPA00074">
    <property type="reaction ID" value="UER00125"/>
</dbReference>
<dbReference type="InterPro" id="IPR020562">
    <property type="entry name" value="PRibGlycinamide_synth_N"/>
</dbReference>
<comment type="cofactor">
    <cofactor evidence="1">
        <name>Mn(2+)</name>
        <dbReference type="ChEBI" id="CHEBI:29035"/>
    </cofactor>
</comment>
<keyword evidence="7 12" id="KW-0658">Purine biosynthesis</keyword>
<dbReference type="NCBIfam" id="TIGR00877">
    <property type="entry name" value="purD"/>
    <property type="match status" value="1"/>
</dbReference>
<dbReference type="Gene3D" id="3.30.470.20">
    <property type="entry name" value="ATP-grasp fold, B domain"/>
    <property type="match status" value="1"/>
</dbReference>
<dbReference type="InterPro" id="IPR011054">
    <property type="entry name" value="Rudment_hybrid_motif"/>
</dbReference>
<keyword evidence="6 13" id="KW-0547">Nucleotide-binding</keyword>
<dbReference type="Gene3D" id="3.90.600.10">
    <property type="entry name" value="Phosphoribosylglycinamide synthetase, C-terminal domain"/>
    <property type="match status" value="1"/>
</dbReference>
<evidence type="ECO:0000256" key="11">
    <source>
        <dbReference type="ARBA" id="ARBA00042864"/>
    </source>
</evidence>
<dbReference type="PROSITE" id="PS00184">
    <property type="entry name" value="GARS"/>
    <property type="match status" value="1"/>
</dbReference>
<dbReference type="GO" id="GO:0004637">
    <property type="term" value="F:phosphoribosylamine-glycine ligase activity"/>
    <property type="evidence" value="ECO:0007669"/>
    <property type="project" value="UniProtKB-UniRule"/>
</dbReference>
<protein>
    <recommendedName>
        <fullName evidence="4 12">Phosphoribosylamine--glycine ligase</fullName>
        <ecNumber evidence="4 12">6.3.4.13</ecNumber>
    </recommendedName>
    <alternativeName>
        <fullName evidence="12">GARS</fullName>
    </alternativeName>
    <alternativeName>
        <fullName evidence="10 12">Glycinamide ribonucleotide synthetase</fullName>
    </alternativeName>
    <alternativeName>
        <fullName evidence="11 12">Phosphoribosylglycinamide synthetase</fullName>
    </alternativeName>
</protein>
<evidence type="ECO:0000256" key="2">
    <source>
        <dbReference type="ARBA" id="ARBA00001946"/>
    </source>
</evidence>
<accession>A0A0U5F0T4</accession>
<evidence type="ECO:0000313" key="16">
    <source>
        <dbReference type="Proteomes" id="UP000068250"/>
    </source>
</evidence>
<comment type="catalytic activity">
    <reaction evidence="12">
        <text>5-phospho-beta-D-ribosylamine + glycine + ATP = N(1)-(5-phospho-beta-D-ribosyl)glycinamide + ADP + phosphate + H(+)</text>
        <dbReference type="Rhea" id="RHEA:17453"/>
        <dbReference type="ChEBI" id="CHEBI:15378"/>
        <dbReference type="ChEBI" id="CHEBI:30616"/>
        <dbReference type="ChEBI" id="CHEBI:43474"/>
        <dbReference type="ChEBI" id="CHEBI:57305"/>
        <dbReference type="ChEBI" id="CHEBI:58681"/>
        <dbReference type="ChEBI" id="CHEBI:143788"/>
        <dbReference type="ChEBI" id="CHEBI:456216"/>
        <dbReference type="EC" id="6.3.4.13"/>
    </reaction>
</comment>
<evidence type="ECO:0000256" key="13">
    <source>
        <dbReference type="PROSITE-ProRule" id="PRU00409"/>
    </source>
</evidence>
<evidence type="ECO:0000256" key="10">
    <source>
        <dbReference type="ARBA" id="ARBA00042242"/>
    </source>
</evidence>
<dbReference type="STRING" id="431306.AGA_506"/>
<dbReference type="AlphaFoldDB" id="A0A0U5F0T4"/>
<dbReference type="EMBL" id="LN609302">
    <property type="protein sequence ID" value="CEF53963.1"/>
    <property type="molecule type" value="Genomic_DNA"/>
</dbReference>